<reference evidence="3" key="1">
    <citation type="submission" date="2018-05" db="EMBL/GenBank/DDBJ databases">
        <title>Draft genome of Mucuna pruriens seed.</title>
        <authorList>
            <person name="Nnadi N.E."/>
            <person name="Vos R."/>
            <person name="Hasami M.H."/>
            <person name="Devisetty U.K."/>
            <person name="Aguiy J.C."/>
        </authorList>
    </citation>
    <scope>NUCLEOTIDE SEQUENCE [LARGE SCALE GENOMIC DNA]</scope>
    <source>
        <strain evidence="3">JCA_2017</strain>
    </source>
</reference>
<feature type="non-terminal residue" evidence="3">
    <location>
        <position position="1"/>
    </location>
</feature>
<dbReference type="OrthoDB" id="1432277at2759"/>
<keyword evidence="4" id="KW-1185">Reference proteome</keyword>
<dbReference type="Proteomes" id="UP000257109">
    <property type="component" value="Unassembled WGS sequence"/>
</dbReference>
<comment type="caution">
    <text evidence="3">The sequence shown here is derived from an EMBL/GenBank/DDBJ whole genome shotgun (WGS) entry which is preliminary data.</text>
</comment>
<dbReference type="InterPro" id="IPR056924">
    <property type="entry name" value="SH3_Tf2-1"/>
</dbReference>
<evidence type="ECO:0000313" key="4">
    <source>
        <dbReference type="Proteomes" id="UP000257109"/>
    </source>
</evidence>
<feature type="region of interest" description="Disordered" evidence="1">
    <location>
        <begin position="86"/>
        <end position="120"/>
    </location>
</feature>
<accession>A0A371IHN7</accession>
<sequence length="187" mass="21160">MSQGFGGSTSFYAIDLTPSDTREDDAYMEYETPEHEQPITRRRLKRMFPTQRKYKLQPRGDGTFQVLERINDNAYKLDLPTAYGEEFDSRTNPLDEGGNDRNSTNKDKDPLHDTGGPMTISKTKNEEAIFGLEFRVYELGIWVYDLDLVLLIMGLSTLNLSNLTNNLTGGCKHEKAQNPALATIGWA</sequence>
<protein>
    <recommendedName>
        <fullName evidence="2">Tf2-1-like SH3-like domain-containing protein</fullName>
    </recommendedName>
</protein>
<proteinExistence type="predicted"/>
<name>A0A371IHN7_MUCPR</name>
<evidence type="ECO:0000259" key="2">
    <source>
        <dbReference type="Pfam" id="PF24626"/>
    </source>
</evidence>
<evidence type="ECO:0000313" key="3">
    <source>
        <dbReference type="EMBL" id="RDY14577.1"/>
    </source>
</evidence>
<feature type="compositionally biased region" description="Basic and acidic residues" evidence="1">
    <location>
        <begin position="103"/>
        <end position="112"/>
    </location>
</feature>
<dbReference type="EMBL" id="QJKJ01000052">
    <property type="protein sequence ID" value="RDY14577.1"/>
    <property type="molecule type" value="Genomic_DNA"/>
</dbReference>
<dbReference type="AlphaFoldDB" id="A0A371IHN7"/>
<gene>
    <name evidence="3" type="ORF">CR513_00342</name>
</gene>
<feature type="domain" description="Tf2-1-like SH3-like" evidence="2">
    <location>
        <begin position="45"/>
        <end position="83"/>
    </location>
</feature>
<organism evidence="3 4">
    <name type="scientific">Mucuna pruriens</name>
    <name type="common">Velvet bean</name>
    <name type="synonym">Dolichos pruriens</name>
    <dbReference type="NCBI Taxonomy" id="157652"/>
    <lineage>
        <taxon>Eukaryota</taxon>
        <taxon>Viridiplantae</taxon>
        <taxon>Streptophyta</taxon>
        <taxon>Embryophyta</taxon>
        <taxon>Tracheophyta</taxon>
        <taxon>Spermatophyta</taxon>
        <taxon>Magnoliopsida</taxon>
        <taxon>eudicotyledons</taxon>
        <taxon>Gunneridae</taxon>
        <taxon>Pentapetalae</taxon>
        <taxon>rosids</taxon>
        <taxon>fabids</taxon>
        <taxon>Fabales</taxon>
        <taxon>Fabaceae</taxon>
        <taxon>Papilionoideae</taxon>
        <taxon>50 kb inversion clade</taxon>
        <taxon>NPAAA clade</taxon>
        <taxon>indigoferoid/millettioid clade</taxon>
        <taxon>Phaseoleae</taxon>
        <taxon>Mucuna</taxon>
    </lineage>
</organism>
<evidence type="ECO:0000256" key="1">
    <source>
        <dbReference type="SAM" id="MobiDB-lite"/>
    </source>
</evidence>
<dbReference type="Pfam" id="PF24626">
    <property type="entry name" value="SH3_Tf2-1"/>
    <property type="match status" value="1"/>
</dbReference>